<feature type="domain" description="Nudix hydrolase" evidence="4">
    <location>
        <begin position="5"/>
        <end position="141"/>
    </location>
</feature>
<dbReference type="KEGG" id="hfv:R50_0711"/>
<dbReference type="InterPro" id="IPR020084">
    <property type="entry name" value="NUDIX_hydrolase_CS"/>
</dbReference>
<comment type="similarity">
    <text evidence="3">Belongs to the Nudix hydrolase family.</text>
</comment>
<proteinExistence type="inferred from homology"/>
<dbReference type="PANTHER" id="PTHR43046">
    <property type="entry name" value="GDP-MANNOSE MANNOSYL HYDROLASE"/>
    <property type="match status" value="1"/>
</dbReference>
<evidence type="ECO:0000256" key="3">
    <source>
        <dbReference type="RuleBase" id="RU003476"/>
    </source>
</evidence>
<dbReference type="EMBL" id="LR778114">
    <property type="protein sequence ID" value="CAB1128217.1"/>
    <property type="molecule type" value="Genomic_DNA"/>
</dbReference>
<evidence type="ECO:0000313" key="6">
    <source>
        <dbReference type="Proteomes" id="UP000503399"/>
    </source>
</evidence>
<dbReference type="Proteomes" id="UP000503399">
    <property type="component" value="Chromosome"/>
</dbReference>
<protein>
    <submittedName>
        <fullName evidence="5">NUDIX hydrolase</fullName>
    </submittedName>
</protein>
<dbReference type="AlphaFoldDB" id="A0A6F8ZEM0"/>
<dbReference type="InterPro" id="IPR000086">
    <property type="entry name" value="NUDIX_hydrolase_dom"/>
</dbReference>
<name>A0A6F8ZEM0_9FIRM</name>
<gene>
    <name evidence="5" type="ORF">R50_0711</name>
</gene>
<reference evidence="5 6" key="1">
    <citation type="submission" date="2020-02" db="EMBL/GenBank/DDBJ databases">
        <authorList>
            <person name="Hogendoorn C."/>
        </authorList>
    </citation>
    <scope>NUCLEOTIDE SEQUENCE [LARGE SCALE GENOMIC DNA]</scope>
    <source>
        <strain evidence="5">R501</strain>
    </source>
</reference>
<comment type="cofactor">
    <cofactor evidence="1">
        <name>Mg(2+)</name>
        <dbReference type="ChEBI" id="CHEBI:18420"/>
    </cofactor>
</comment>
<evidence type="ECO:0000256" key="1">
    <source>
        <dbReference type="ARBA" id="ARBA00001946"/>
    </source>
</evidence>
<accession>A0A6F8ZEM0</accession>
<dbReference type="PROSITE" id="PS00893">
    <property type="entry name" value="NUDIX_BOX"/>
    <property type="match status" value="1"/>
</dbReference>
<sequence length="150" mass="16857">MERRQARLRARAFIQQEPGGPFLLVRHRHPERGEDFWCLPGGWVEPGESLADAVRREVAEETGLTVEPEGLVSLMEFRSGPAAGSVEGVFRARVTGGRLSLGVDPEVETPHLADVRWWRWEEAAGQDLRPRELIRRLAAGQEPVPYTEVP</sequence>
<organism evidence="5 6">
    <name type="scientific">Candidatus Hydrogenisulfobacillus filiaventi</name>
    <dbReference type="NCBI Taxonomy" id="2707344"/>
    <lineage>
        <taxon>Bacteria</taxon>
        <taxon>Bacillati</taxon>
        <taxon>Bacillota</taxon>
        <taxon>Clostridia</taxon>
        <taxon>Eubacteriales</taxon>
        <taxon>Clostridiales Family XVII. Incertae Sedis</taxon>
        <taxon>Candidatus Hydrogenisulfobacillus</taxon>
    </lineage>
</organism>
<dbReference type="PRINTS" id="PR00502">
    <property type="entry name" value="NUDIXFAMILY"/>
</dbReference>
<dbReference type="GO" id="GO:0016787">
    <property type="term" value="F:hydrolase activity"/>
    <property type="evidence" value="ECO:0007669"/>
    <property type="project" value="UniProtKB-KW"/>
</dbReference>
<dbReference type="Gene3D" id="3.90.79.10">
    <property type="entry name" value="Nucleoside Triphosphate Pyrophosphohydrolase"/>
    <property type="match status" value="1"/>
</dbReference>
<dbReference type="InterPro" id="IPR020476">
    <property type="entry name" value="Nudix_hydrolase"/>
</dbReference>
<dbReference type="Pfam" id="PF00293">
    <property type="entry name" value="NUDIX"/>
    <property type="match status" value="1"/>
</dbReference>
<evidence type="ECO:0000259" key="4">
    <source>
        <dbReference type="PROSITE" id="PS51462"/>
    </source>
</evidence>
<evidence type="ECO:0000256" key="2">
    <source>
        <dbReference type="ARBA" id="ARBA00022801"/>
    </source>
</evidence>
<keyword evidence="6" id="KW-1185">Reference proteome</keyword>
<evidence type="ECO:0000313" key="5">
    <source>
        <dbReference type="EMBL" id="CAB1128217.1"/>
    </source>
</evidence>
<dbReference type="SUPFAM" id="SSF55811">
    <property type="entry name" value="Nudix"/>
    <property type="match status" value="1"/>
</dbReference>
<dbReference type="PANTHER" id="PTHR43046:SF14">
    <property type="entry name" value="MUTT_NUDIX FAMILY PROTEIN"/>
    <property type="match status" value="1"/>
</dbReference>
<dbReference type="InterPro" id="IPR015797">
    <property type="entry name" value="NUDIX_hydrolase-like_dom_sf"/>
</dbReference>
<keyword evidence="2 3" id="KW-0378">Hydrolase</keyword>
<dbReference type="PROSITE" id="PS51462">
    <property type="entry name" value="NUDIX"/>
    <property type="match status" value="1"/>
</dbReference>